<comment type="caution">
    <text evidence="2">The sequence shown here is derived from an EMBL/GenBank/DDBJ whole genome shotgun (WGS) entry which is preliminary data.</text>
</comment>
<sequence length="66" mass="7359">MANFSRRILFMVLVIIFIIMVALSQRGEGCRPLHDDEQGSGEFDGLLLQFLPRGPLKPSAPDPIHP</sequence>
<proteinExistence type="predicted"/>
<accession>A0A445IHB2</accession>
<protein>
    <submittedName>
        <fullName evidence="2">Uncharacterized protein</fullName>
    </submittedName>
</protein>
<name>A0A445IHB2_GLYSO</name>
<evidence type="ECO:0000256" key="1">
    <source>
        <dbReference type="SAM" id="SignalP"/>
    </source>
</evidence>
<reference evidence="2 3" key="1">
    <citation type="submission" date="2018-09" db="EMBL/GenBank/DDBJ databases">
        <title>A high-quality reference genome of wild soybean provides a powerful tool to mine soybean genomes.</title>
        <authorList>
            <person name="Xie M."/>
            <person name="Chung C.Y.L."/>
            <person name="Li M.-W."/>
            <person name="Wong F.-L."/>
            <person name="Chan T.-F."/>
            <person name="Lam H.-M."/>
        </authorList>
    </citation>
    <scope>NUCLEOTIDE SEQUENCE [LARGE SCALE GENOMIC DNA]</scope>
    <source>
        <strain evidence="3">cv. W05</strain>
        <tissue evidence="2">Hypocotyl of etiolated seedlings</tissue>
    </source>
</reference>
<dbReference type="EMBL" id="QZWG01000010">
    <property type="protein sequence ID" value="RZB85510.1"/>
    <property type="molecule type" value="Genomic_DNA"/>
</dbReference>
<keyword evidence="3" id="KW-1185">Reference proteome</keyword>
<feature type="chain" id="PRO_5019552141" evidence="1">
    <location>
        <begin position="25"/>
        <end position="66"/>
    </location>
</feature>
<keyword evidence="1" id="KW-0732">Signal</keyword>
<dbReference type="Proteomes" id="UP000289340">
    <property type="component" value="Chromosome 10"/>
</dbReference>
<gene>
    <name evidence="2" type="ORF">D0Y65_025889</name>
</gene>
<dbReference type="AlphaFoldDB" id="A0A445IHB2"/>
<feature type="signal peptide" evidence="1">
    <location>
        <begin position="1"/>
        <end position="24"/>
    </location>
</feature>
<evidence type="ECO:0000313" key="3">
    <source>
        <dbReference type="Proteomes" id="UP000289340"/>
    </source>
</evidence>
<evidence type="ECO:0000313" key="2">
    <source>
        <dbReference type="EMBL" id="RZB85510.1"/>
    </source>
</evidence>
<organism evidence="2 3">
    <name type="scientific">Glycine soja</name>
    <name type="common">Wild soybean</name>
    <dbReference type="NCBI Taxonomy" id="3848"/>
    <lineage>
        <taxon>Eukaryota</taxon>
        <taxon>Viridiplantae</taxon>
        <taxon>Streptophyta</taxon>
        <taxon>Embryophyta</taxon>
        <taxon>Tracheophyta</taxon>
        <taxon>Spermatophyta</taxon>
        <taxon>Magnoliopsida</taxon>
        <taxon>eudicotyledons</taxon>
        <taxon>Gunneridae</taxon>
        <taxon>Pentapetalae</taxon>
        <taxon>rosids</taxon>
        <taxon>fabids</taxon>
        <taxon>Fabales</taxon>
        <taxon>Fabaceae</taxon>
        <taxon>Papilionoideae</taxon>
        <taxon>50 kb inversion clade</taxon>
        <taxon>NPAAA clade</taxon>
        <taxon>indigoferoid/millettioid clade</taxon>
        <taxon>Phaseoleae</taxon>
        <taxon>Glycine</taxon>
        <taxon>Glycine subgen. Soja</taxon>
    </lineage>
</organism>